<name>A0AAD5M483_PYTIN</name>
<evidence type="ECO:0000256" key="4">
    <source>
        <dbReference type="ARBA" id="ARBA00023136"/>
    </source>
</evidence>
<feature type="transmembrane region" description="Helical" evidence="5">
    <location>
        <begin position="94"/>
        <end position="113"/>
    </location>
</feature>
<accession>A0AAD5M483</accession>
<feature type="transmembrane region" description="Helical" evidence="5">
    <location>
        <begin position="212"/>
        <end position="230"/>
    </location>
</feature>
<feature type="transmembrane region" description="Helical" evidence="5">
    <location>
        <begin position="319"/>
        <end position="340"/>
    </location>
</feature>
<feature type="transmembrane region" description="Helical" evidence="5">
    <location>
        <begin position="399"/>
        <end position="417"/>
    </location>
</feature>
<dbReference type="Proteomes" id="UP001209570">
    <property type="component" value="Unassembled WGS sequence"/>
</dbReference>
<protein>
    <recommendedName>
        <fullName evidence="6">Amino acid transporter transmembrane domain-containing protein</fullName>
    </recommendedName>
</protein>
<evidence type="ECO:0000256" key="5">
    <source>
        <dbReference type="SAM" id="Phobius"/>
    </source>
</evidence>
<dbReference type="EMBL" id="JAKCXM010000075">
    <property type="protein sequence ID" value="KAJ0403766.1"/>
    <property type="molecule type" value="Genomic_DNA"/>
</dbReference>
<evidence type="ECO:0000256" key="2">
    <source>
        <dbReference type="ARBA" id="ARBA00022692"/>
    </source>
</evidence>
<feature type="transmembrane region" description="Helical" evidence="5">
    <location>
        <begin position="237"/>
        <end position="256"/>
    </location>
</feature>
<keyword evidence="8" id="KW-1185">Reference proteome</keyword>
<comment type="subcellular location">
    <subcellularLocation>
        <location evidence="1">Membrane</location>
        <topology evidence="1">Multi-pass membrane protein</topology>
    </subcellularLocation>
</comment>
<gene>
    <name evidence="7" type="ORF">P43SY_006309</name>
</gene>
<keyword evidence="4 5" id="KW-0472">Membrane</keyword>
<proteinExistence type="predicted"/>
<reference evidence="7" key="1">
    <citation type="submission" date="2021-12" db="EMBL/GenBank/DDBJ databases">
        <title>Prjna785345.</title>
        <authorList>
            <person name="Rujirawat T."/>
            <person name="Krajaejun T."/>
        </authorList>
    </citation>
    <scope>NUCLEOTIDE SEQUENCE</scope>
    <source>
        <strain evidence="7">Pi057C3</strain>
    </source>
</reference>
<dbReference type="PANTHER" id="PTHR22950:SF702">
    <property type="entry name" value="AMINO ACID TRANSPORTER PROTEIN"/>
    <property type="match status" value="1"/>
</dbReference>
<feature type="domain" description="Amino acid transporter transmembrane" evidence="6">
    <location>
        <begin position="88"/>
        <end position="467"/>
    </location>
</feature>
<feature type="transmembrane region" description="Helical" evidence="5">
    <location>
        <begin position="284"/>
        <end position="307"/>
    </location>
</feature>
<feature type="transmembrane region" description="Helical" evidence="5">
    <location>
        <begin position="163"/>
        <end position="184"/>
    </location>
</feature>
<evidence type="ECO:0000256" key="3">
    <source>
        <dbReference type="ARBA" id="ARBA00022989"/>
    </source>
</evidence>
<feature type="transmembrane region" description="Helical" evidence="5">
    <location>
        <begin position="460"/>
        <end position="481"/>
    </location>
</feature>
<organism evidence="7 8">
    <name type="scientific">Pythium insidiosum</name>
    <name type="common">Pythiosis disease agent</name>
    <dbReference type="NCBI Taxonomy" id="114742"/>
    <lineage>
        <taxon>Eukaryota</taxon>
        <taxon>Sar</taxon>
        <taxon>Stramenopiles</taxon>
        <taxon>Oomycota</taxon>
        <taxon>Peronosporomycetes</taxon>
        <taxon>Pythiales</taxon>
        <taxon>Pythiaceae</taxon>
        <taxon>Pythium</taxon>
    </lineage>
</organism>
<sequence>MMPLREVAAPSELTTALLDGHAEHGDATVGVAEEDLRLSDGDDSDYEIVPTRETLVFDDEYGARRVALDDAKAAGFFQMYLMDKIQPGSVKGSMFTMTVAIVGAGVLALPYAVEQSGLLLGLALITGGALVTNFSLRLLLSCAELANARSYMDLSFITGGSRLAALTQFVVCLNLFGTSVGYLVGSAELLQLAMKSFLGDATHSVLVDRQNLILLLCTCFVLPLALFRSLESLRFTSLFSILCITFMTLVIVIKYFQFVHLGYTPDIMYQLHHLRLFDWRPQRLLTAIPLVIFVYTCHPNVLPIYLVLKRRSSRRMYKVMNRSIGLSAAVYCLCGAFVVFTFGEHTKSNFLKNDYHRDVAVLIGCIGFSVALILTVPLFLHTLRDNLREALLENRRLSVVQHAIVSAFLVFSVFTVAELSGDIASVLGVLGATTNPVICFLLPAYFVHRVGPASLATRKWIALVIAMLASAVSVCSVLHQLQVLA</sequence>
<evidence type="ECO:0000313" key="7">
    <source>
        <dbReference type="EMBL" id="KAJ0403766.1"/>
    </source>
</evidence>
<keyword evidence="2 5" id="KW-0812">Transmembrane</keyword>
<dbReference type="InterPro" id="IPR013057">
    <property type="entry name" value="AA_transpt_TM"/>
</dbReference>
<evidence type="ECO:0000259" key="6">
    <source>
        <dbReference type="Pfam" id="PF01490"/>
    </source>
</evidence>
<dbReference type="GO" id="GO:0015179">
    <property type="term" value="F:L-amino acid transmembrane transporter activity"/>
    <property type="evidence" value="ECO:0007669"/>
    <property type="project" value="TreeGrafter"/>
</dbReference>
<feature type="transmembrane region" description="Helical" evidence="5">
    <location>
        <begin position="360"/>
        <end position="379"/>
    </location>
</feature>
<feature type="transmembrane region" description="Helical" evidence="5">
    <location>
        <begin position="119"/>
        <end position="142"/>
    </location>
</feature>
<feature type="transmembrane region" description="Helical" evidence="5">
    <location>
        <begin position="423"/>
        <end position="448"/>
    </location>
</feature>
<keyword evidence="3 5" id="KW-1133">Transmembrane helix</keyword>
<dbReference type="AlphaFoldDB" id="A0AAD5M483"/>
<dbReference type="Pfam" id="PF01490">
    <property type="entry name" value="Aa_trans"/>
    <property type="match status" value="1"/>
</dbReference>
<dbReference type="GO" id="GO:0016020">
    <property type="term" value="C:membrane"/>
    <property type="evidence" value="ECO:0007669"/>
    <property type="project" value="UniProtKB-SubCell"/>
</dbReference>
<evidence type="ECO:0000313" key="8">
    <source>
        <dbReference type="Proteomes" id="UP001209570"/>
    </source>
</evidence>
<comment type="caution">
    <text evidence="7">The sequence shown here is derived from an EMBL/GenBank/DDBJ whole genome shotgun (WGS) entry which is preliminary data.</text>
</comment>
<evidence type="ECO:0000256" key="1">
    <source>
        <dbReference type="ARBA" id="ARBA00004141"/>
    </source>
</evidence>
<dbReference type="PANTHER" id="PTHR22950">
    <property type="entry name" value="AMINO ACID TRANSPORTER"/>
    <property type="match status" value="1"/>
</dbReference>